<proteinExistence type="inferred from homology"/>
<protein>
    <recommendedName>
        <fullName evidence="2">Selenoprotein F/M domain-containing protein</fullName>
    </recommendedName>
</protein>
<evidence type="ECO:0000313" key="3">
    <source>
        <dbReference type="EMBL" id="GAA49968.1"/>
    </source>
</evidence>
<comment type="similarity">
    <text evidence="1">Belongs to the selenoprotein M/F family.</text>
</comment>
<dbReference type="InterPro" id="IPR036249">
    <property type="entry name" value="Thioredoxin-like_sf"/>
</dbReference>
<name>G7YAI4_CLOSI</name>
<evidence type="ECO:0000313" key="4">
    <source>
        <dbReference type="Proteomes" id="UP000008909"/>
    </source>
</evidence>
<dbReference type="Proteomes" id="UP000008909">
    <property type="component" value="Unassembled WGS sequence"/>
</dbReference>
<keyword evidence="4" id="KW-1185">Reference proteome</keyword>
<sequence length="269" mass="30319">MQLVADHTFYTVLPKRPKPLDHMVLHACEPTFNTDTTSLDIGSAGARKMRILCVAIEKLLYLQVKKSTEAPLEQDVSQCRLTGSVTELLILMNSHTLCLKIDVEFSVGVCITYLPLSGRNGPSRLTSMAIVVFIFKRGAPIQAGKMASASNGRSVIELEIWFTIRRTTEYMKRENGARSLTNDTELLNRSFGICGREMDLPVVVFVFAFSAFIEGQERQKYGNLRLTYKAGHRPTINLLTVTDELEESHVIETWDSDTILEFLDQRLEL</sequence>
<dbReference type="InterPro" id="IPR014912">
    <property type="entry name" value="Sep15_SelM_dom"/>
</dbReference>
<reference key="2">
    <citation type="submission" date="2011-10" db="EMBL/GenBank/DDBJ databases">
        <title>The genome and transcriptome sequence of Clonorchis sinensis provide insights into the carcinogenic liver fluke.</title>
        <authorList>
            <person name="Wang X."/>
            <person name="Huang Y."/>
            <person name="Chen W."/>
            <person name="Liu H."/>
            <person name="Guo L."/>
            <person name="Chen Y."/>
            <person name="Luo F."/>
            <person name="Zhou W."/>
            <person name="Sun J."/>
            <person name="Mao Q."/>
            <person name="Liang P."/>
            <person name="Zhou C."/>
            <person name="Tian Y."/>
            <person name="Men J."/>
            <person name="Lv X."/>
            <person name="Huang L."/>
            <person name="Zhou J."/>
            <person name="Hu Y."/>
            <person name="Li R."/>
            <person name="Zhang F."/>
            <person name="Lei H."/>
            <person name="Li X."/>
            <person name="Hu X."/>
            <person name="Liang C."/>
            <person name="Xu J."/>
            <person name="Wu Z."/>
            <person name="Yu X."/>
        </authorList>
    </citation>
    <scope>NUCLEOTIDE SEQUENCE</scope>
    <source>
        <strain>Henan</strain>
    </source>
</reference>
<feature type="domain" description="Selenoprotein F/M" evidence="2">
    <location>
        <begin position="211"/>
        <end position="267"/>
    </location>
</feature>
<dbReference type="Gene3D" id="3.40.30.50">
    <property type="entry name" value="Sep15/SelM thioredoxin-like domain, active-site redox motif"/>
    <property type="match status" value="1"/>
</dbReference>
<gene>
    <name evidence="3" type="ORF">CLF_103867</name>
</gene>
<dbReference type="AlphaFoldDB" id="G7YAI4"/>
<dbReference type="EMBL" id="DF143001">
    <property type="protein sequence ID" value="GAA49968.1"/>
    <property type="molecule type" value="Genomic_DNA"/>
</dbReference>
<evidence type="ECO:0000259" key="2">
    <source>
        <dbReference type="Pfam" id="PF08806"/>
    </source>
</evidence>
<dbReference type="InterPro" id="IPR038219">
    <property type="entry name" value="Sep15/SelM_sf"/>
</dbReference>
<accession>G7YAI4</accession>
<evidence type="ECO:0000256" key="1">
    <source>
        <dbReference type="ARBA" id="ARBA00005742"/>
    </source>
</evidence>
<organism evidence="3 4">
    <name type="scientific">Clonorchis sinensis</name>
    <name type="common">Chinese liver fluke</name>
    <dbReference type="NCBI Taxonomy" id="79923"/>
    <lineage>
        <taxon>Eukaryota</taxon>
        <taxon>Metazoa</taxon>
        <taxon>Spiralia</taxon>
        <taxon>Lophotrochozoa</taxon>
        <taxon>Platyhelminthes</taxon>
        <taxon>Trematoda</taxon>
        <taxon>Digenea</taxon>
        <taxon>Opisthorchiida</taxon>
        <taxon>Opisthorchiata</taxon>
        <taxon>Opisthorchiidae</taxon>
        <taxon>Clonorchis</taxon>
    </lineage>
</organism>
<dbReference type="SUPFAM" id="SSF52833">
    <property type="entry name" value="Thioredoxin-like"/>
    <property type="match status" value="1"/>
</dbReference>
<reference evidence="3" key="1">
    <citation type="journal article" date="2011" name="Genome Biol.">
        <title>The draft genome of the carcinogenic human liver fluke Clonorchis sinensis.</title>
        <authorList>
            <person name="Wang X."/>
            <person name="Chen W."/>
            <person name="Huang Y."/>
            <person name="Sun J."/>
            <person name="Men J."/>
            <person name="Liu H."/>
            <person name="Luo F."/>
            <person name="Guo L."/>
            <person name="Lv X."/>
            <person name="Deng C."/>
            <person name="Zhou C."/>
            <person name="Fan Y."/>
            <person name="Li X."/>
            <person name="Huang L."/>
            <person name="Hu Y."/>
            <person name="Liang C."/>
            <person name="Hu X."/>
            <person name="Xu J."/>
            <person name="Yu X."/>
        </authorList>
    </citation>
    <scope>NUCLEOTIDE SEQUENCE [LARGE SCALE GENOMIC DNA]</scope>
    <source>
        <strain evidence="3">Henan</strain>
    </source>
</reference>
<dbReference type="Pfam" id="PF08806">
    <property type="entry name" value="Sep15_SelM"/>
    <property type="match status" value="1"/>
</dbReference>